<sequence>MKKNRWHLSEWIVGICILSYVITIYIYSNLHLDRTDVVIVFSIVTGLISSVWLYRTYRVVSNKQKYVWLLFFLAITSQILSNIIWLLVRTFTKTTQYPIVSSFFWVLSFPLFLYALYYLLKLINNAMIRKGFFFNTVIFICVATTISLHYLITPIIMVSSSSFILALNLVYPISDLGIMLFIVGLFFLSSYTNAKNIIRMITTAFFIHIVADSIYAYLLSEGESIPGGTADLLWIVAVLLLGLTGYKVTEKEIST</sequence>
<feature type="transmembrane region" description="Helical" evidence="1">
    <location>
        <begin position="132"/>
        <end position="152"/>
    </location>
</feature>
<gene>
    <name evidence="2" type="ORF">RWD45_20615</name>
</gene>
<comment type="caution">
    <text evidence="2">The sequence shown here is derived from an EMBL/GenBank/DDBJ whole genome shotgun (WGS) entry which is preliminary data.</text>
</comment>
<feature type="transmembrane region" description="Helical" evidence="1">
    <location>
        <begin position="66"/>
        <end position="87"/>
    </location>
</feature>
<evidence type="ECO:0000256" key="1">
    <source>
        <dbReference type="SAM" id="Phobius"/>
    </source>
</evidence>
<dbReference type="RefSeq" id="WP_320381382.1">
    <property type="nucleotide sequence ID" value="NZ_JAWDIQ010000003.1"/>
</dbReference>
<evidence type="ECO:0000313" key="3">
    <source>
        <dbReference type="Proteomes" id="UP001275315"/>
    </source>
</evidence>
<proteinExistence type="predicted"/>
<evidence type="ECO:0000313" key="2">
    <source>
        <dbReference type="EMBL" id="MDY0410498.1"/>
    </source>
</evidence>
<feature type="transmembrane region" description="Helical" evidence="1">
    <location>
        <begin position="99"/>
        <end position="120"/>
    </location>
</feature>
<feature type="transmembrane region" description="Helical" evidence="1">
    <location>
        <begin position="164"/>
        <end position="188"/>
    </location>
</feature>
<organism evidence="2 3">
    <name type="scientific">Paracerasibacillus soli</name>
    <dbReference type="NCBI Taxonomy" id="480284"/>
    <lineage>
        <taxon>Bacteria</taxon>
        <taxon>Bacillati</taxon>
        <taxon>Bacillota</taxon>
        <taxon>Bacilli</taxon>
        <taxon>Bacillales</taxon>
        <taxon>Bacillaceae</taxon>
        <taxon>Paracerasibacillus</taxon>
    </lineage>
</organism>
<dbReference type="Proteomes" id="UP001275315">
    <property type="component" value="Unassembled WGS sequence"/>
</dbReference>
<name>A0ABU5CYL1_9BACI</name>
<reference evidence="2 3" key="1">
    <citation type="submission" date="2023-10" db="EMBL/GenBank/DDBJ databases">
        <title>Virgibacillus soli CC-YMP-6 genome.</title>
        <authorList>
            <person name="Miliotis G."/>
            <person name="Sengupta P."/>
            <person name="Hameed A."/>
            <person name="Chuvochina M."/>
            <person name="Mcdonagh F."/>
            <person name="Simpson A.C."/>
            <person name="Singh N.K."/>
            <person name="Rekha P.D."/>
            <person name="Raman K."/>
            <person name="Hugenholtz P."/>
            <person name="Venkateswaran K."/>
        </authorList>
    </citation>
    <scope>NUCLEOTIDE SEQUENCE [LARGE SCALE GENOMIC DNA]</scope>
    <source>
        <strain evidence="2 3">CC-YMP-6</strain>
    </source>
</reference>
<keyword evidence="1" id="KW-0472">Membrane</keyword>
<feature type="transmembrane region" description="Helical" evidence="1">
    <location>
        <begin position="232"/>
        <end position="249"/>
    </location>
</feature>
<keyword evidence="3" id="KW-1185">Reference proteome</keyword>
<keyword evidence="1" id="KW-0812">Transmembrane</keyword>
<feature type="transmembrane region" description="Helical" evidence="1">
    <location>
        <begin position="200"/>
        <end position="220"/>
    </location>
</feature>
<protein>
    <recommendedName>
        <fullName evidence="4">CPBP family intramembrane metalloprotease</fullName>
    </recommendedName>
</protein>
<feature type="transmembrane region" description="Helical" evidence="1">
    <location>
        <begin position="37"/>
        <end position="54"/>
    </location>
</feature>
<feature type="transmembrane region" description="Helical" evidence="1">
    <location>
        <begin position="12"/>
        <end position="31"/>
    </location>
</feature>
<keyword evidence="1" id="KW-1133">Transmembrane helix</keyword>
<evidence type="ECO:0008006" key="4">
    <source>
        <dbReference type="Google" id="ProtNLM"/>
    </source>
</evidence>
<dbReference type="EMBL" id="JAWDIQ010000003">
    <property type="protein sequence ID" value="MDY0410498.1"/>
    <property type="molecule type" value="Genomic_DNA"/>
</dbReference>
<accession>A0ABU5CYL1</accession>